<dbReference type="EMBL" id="UOFM01000319">
    <property type="protein sequence ID" value="VAW79666.1"/>
    <property type="molecule type" value="Genomic_DNA"/>
</dbReference>
<dbReference type="GO" id="GO:0006508">
    <property type="term" value="P:proteolysis"/>
    <property type="evidence" value="ECO:0007669"/>
    <property type="project" value="UniProtKB-KW"/>
</dbReference>
<dbReference type="GO" id="GO:0004252">
    <property type="term" value="F:serine-type endopeptidase activity"/>
    <property type="evidence" value="ECO:0007669"/>
    <property type="project" value="InterPro"/>
</dbReference>
<dbReference type="PRINTS" id="PR00723">
    <property type="entry name" value="SUBTILISIN"/>
</dbReference>
<keyword evidence="2" id="KW-0645">Protease</keyword>
<dbReference type="PROSITE" id="PS51892">
    <property type="entry name" value="SUBTILASE"/>
    <property type="match status" value="1"/>
</dbReference>
<evidence type="ECO:0000259" key="6">
    <source>
        <dbReference type="Pfam" id="PF00082"/>
    </source>
</evidence>
<evidence type="ECO:0000256" key="1">
    <source>
        <dbReference type="ARBA" id="ARBA00011073"/>
    </source>
</evidence>
<evidence type="ECO:0000256" key="5">
    <source>
        <dbReference type="SAM" id="MobiDB-lite"/>
    </source>
</evidence>
<dbReference type="InterPro" id="IPR000209">
    <property type="entry name" value="Peptidase_S8/S53_dom"/>
</dbReference>
<accession>A0A3B0ZG61</accession>
<organism evidence="7">
    <name type="scientific">hydrothermal vent metagenome</name>
    <dbReference type="NCBI Taxonomy" id="652676"/>
    <lineage>
        <taxon>unclassified sequences</taxon>
        <taxon>metagenomes</taxon>
        <taxon>ecological metagenomes</taxon>
    </lineage>
</organism>
<proteinExistence type="inferred from homology"/>
<dbReference type="InterPro" id="IPR050131">
    <property type="entry name" value="Peptidase_S8_subtilisin-like"/>
</dbReference>
<dbReference type="SUPFAM" id="SSF52743">
    <property type="entry name" value="Subtilisin-like"/>
    <property type="match status" value="1"/>
</dbReference>
<evidence type="ECO:0000256" key="3">
    <source>
        <dbReference type="ARBA" id="ARBA00022801"/>
    </source>
</evidence>
<feature type="domain" description="Peptidase S8/S53" evidence="6">
    <location>
        <begin position="231"/>
        <end position="471"/>
    </location>
</feature>
<gene>
    <name evidence="7" type="ORF">MNBD_GAMMA14-2675</name>
</gene>
<feature type="region of interest" description="Disordered" evidence="5">
    <location>
        <begin position="63"/>
        <end position="102"/>
    </location>
</feature>
<feature type="compositionally biased region" description="Pro residues" evidence="5">
    <location>
        <begin position="73"/>
        <end position="84"/>
    </location>
</feature>
<reference evidence="7" key="1">
    <citation type="submission" date="2018-06" db="EMBL/GenBank/DDBJ databases">
        <authorList>
            <person name="Zhirakovskaya E."/>
        </authorList>
    </citation>
    <scope>NUCLEOTIDE SEQUENCE</scope>
</reference>
<dbReference type="PANTHER" id="PTHR43806:SF11">
    <property type="entry name" value="CEREVISIN-RELATED"/>
    <property type="match status" value="1"/>
</dbReference>
<dbReference type="InterPro" id="IPR023828">
    <property type="entry name" value="Peptidase_S8_Ser-AS"/>
</dbReference>
<sequence length="482" mass="49654">MFRSSRRAGFAVALLLLVDPANAAPPLNTPVPLKSPSLPGDTAASPGAVTQSVLTGVIPTAKGERIPRQDAPPAAPPSNPPPTDVPEQPVNQVPAVTPASRGSGSLLGAALPPVPNALQQVAPDPDTPQYAPHELIAVTASMDDAKRLAQVMGAYQARVIRRHKLGSLGMVLSTFRLPDQVSVADTLAAIHREYPDLWIDLNHYFHPAMAAGGQRTALYRAIDRQPGVPCGRGLRIGLLDGPANLEHPALRGQSIVQKVLFARGRPAAPAQHATAVASLLAGNPAVAGLAGVVSEASLYVGVVMQQGEDDEMYSTAEDLLSGLNWLLDQPVQVVSLSLGGPRNALLEVALQRTLTLGIGVVAAAGNGGVDASPSYPAAQTGVVAVTSVDSDGVIARDASRGDYIDLAAPGVDVWVAAGKTGGRYASGTSMAAPLVAAALAQLGGRPDMATQLFRQARDLGQSGKDSIYGWGLLRFPVCSGAK</sequence>
<dbReference type="PANTHER" id="PTHR43806">
    <property type="entry name" value="PEPTIDASE S8"/>
    <property type="match status" value="1"/>
</dbReference>
<dbReference type="Gene3D" id="3.40.50.200">
    <property type="entry name" value="Peptidase S8/S53 domain"/>
    <property type="match status" value="1"/>
</dbReference>
<dbReference type="CDD" id="cd05561">
    <property type="entry name" value="Peptidases_S8_4"/>
    <property type="match status" value="1"/>
</dbReference>
<dbReference type="Pfam" id="PF00082">
    <property type="entry name" value="Peptidase_S8"/>
    <property type="match status" value="1"/>
</dbReference>
<dbReference type="InterPro" id="IPR036852">
    <property type="entry name" value="Peptidase_S8/S53_dom_sf"/>
</dbReference>
<name>A0A3B0ZG61_9ZZZZ</name>
<evidence type="ECO:0000256" key="4">
    <source>
        <dbReference type="ARBA" id="ARBA00022825"/>
    </source>
</evidence>
<protein>
    <recommendedName>
        <fullName evidence="6">Peptidase S8/S53 domain-containing protein</fullName>
    </recommendedName>
</protein>
<dbReference type="PROSITE" id="PS00138">
    <property type="entry name" value="SUBTILASE_SER"/>
    <property type="match status" value="1"/>
</dbReference>
<keyword evidence="3" id="KW-0378">Hydrolase</keyword>
<dbReference type="InterPro" id="IPR015500">
    <property type="entry name" value="Peptidase_S8_subtilisin-rel"/>
</dbReference>
<evidence type="ECO:0000256" key="2">
    <source>
        <dbReference type="ARBA" id="ARBA00022670"/>
    </source>
</evidence>
<dbReference type="AlphaFoldDB" id="A0A3B0ZG61"/>
<evidence type="ECO:0000313" key="7">
    <source>
        <dbReference type="EMBL" id="VAW79666.1"/>
    </source>
</evidence>
<comment type="similarity">
    <text evidence="1">Belongs to the peptidase S8 family.</text>
</comment>
<keyword evidence="4" id="KW-0720">Serine protease</keyword>